<keyword evidence="11" id="KW-1185">Reference proteome</keyword>
<dbReference type="PANTHER" id="PTHR46165">
    <property type="entry name" value="SET AND MYND DOMAIN-CONTAINING PROTEIN 4"/>
    <property type="match status" value="1"/>
</dbReference>
<feature type="compositionally biased region" description="Basic and acidic residues" evidence="8">
    <location>
        <begin position="323"/>
        <end position="334"/>
    </location>
</feature>
<dbReference type="EMBL" id="BSDZ01000009">
    <property type="protein sequence ID" value="GLI61141.1"/>
    <property type="molecule type" value="Genomic_DNA"/>
</dbReference>
<keyword evidence="4" id="KW-0479">Metal-binding</keyword>
<dbReference type="Gene3D" id="1.25.40.10">
    <property type="entry name" value="Tetratricopeptide repeat domain"/>
    <property type="match status" value="2"/>
</dbReference>
<feature type="repeat" description="TPR" evidence="7">
    <location>
        <begin position="64"/>
        <end position="97"/>
    </location>
</feature>
<sequence length="498" mass="52033">MLERLEQLAATDGRVKGALAAHDTNCLMDAVERALLSKPEIFAGAVAQLTSDDVQGCIPEQNCAEAARVRGNALFQEGQYHAAIEQYTEALQYQSALTPAGQVAASRLYSNRAAALLRLMAGSSTSAPPRIPRSRASSASSATTSSLPSTTSSVAVSWSGLTSQSERSLARAALEDAHCATRADPTFVKAYYRAASARRALGDLPGAIEECYKALEAGSRGEVATASGRGLGRRAGGQDAPPCRTSSGGGGAAVASPVQIDEAAALLAELHLEMGRGHEGCGMEGEANREEGKAAALQAAAFSDGVGTCGNIGIHAVGIKEGAGNRRDESERVRQLPPTNATDPRVVVGFTPELGRHHIVSPNSSTLPPASDVLYDWPLAAVLCKRWRRRGGAGGGGGGPPRTVLRCWRCTAALQAEAGEVPYPCTYCPMALYCSPYCRDHDLFHVPGGCECGLPWSHLLPEEALLSCRLIRRAAAEQLQQQQLDGLRLAAAVAAAPG</sequence>
<keyword evidence="3" id="KW-0949">S-adenosyl-L-methionine</keyword>
<reference evidence="10 11" key="1">
    <citation type="journal article" date="2023" name="IScience">
        <title>Expanded male sex-determining region conserved during the evolution of homothallism in the green alga Volvox.</title>
        <authorList>
            <person name="Yamamoto K."/>
            <person name="Matsuzaki R."/>
            <person name="Mahakham W."/>
            <person name="Heman W."/>
            <person name="Sekimoto H."/>
            <person name="Kawachi M."/>
            <person name="Minakuchi Y."/>
            <person name="Toyoda A."/>
            <person name="Nozaki H."/>
        </authorList>
    </citation>
    <scope>NUCLEOTIDE SEQUENCE [LARGE SCALE GENOMIC DNA]</scope>
    <source>
        <strain evidence="10 11">NIES-4468</strain>
    </source>
</reference>
<evidence type="ECO:0000256" key="6">
    <source>
        <dbReference type="ARBA" id="ARBA00022833"/>
    </source>
</evidence>
<gene>
    <name evidence="10" type="ORF">VaNZ11_003417</name>
</gene>
<accession>A0ABQ5RU48</accession>
<evidence type="ECO:0000256" key="8">
    <source>
        <dbReference type="SAM" id="MobiDB-lite"/>
    </source>
</evidence>
<evidence type="ECO:0000256" key="7">
    <source>
        <dbReference type="PROSITE-ProRule" id="PRU00339"/>
    </source>
</evidence>
<feature type="region of interest" description="Disordered" evidence="8">
    <location>
        <begin position="124"/>
        <end position="157"/>
    </location>
</feature>
<keyword evidence="1" id="KW-0489">Methyltransferase</keyword>
<organism evidence="10 11">
    <name type="scientific">Volvox africanus</name>
    <dbReference type="NCBI Taxonomy" id="51714"/>
    <lineage>
        <taxon>Eukaryota</taxon>
        <taxon>Viridiplantae</taxon>
        <taxon>Chlorophyta</taxon>
        <taxon>core chlorophytes</taxon>
        <taxon>Chlorophyceae</taxon>
        <taxon>CS clade</taxon>
        <taxon>Chlamydomonadales</taxon>
        <taxon>Volvocaceae</taxon>
        <taxon>Volvox</taxon>
    </lineage>
</organism>
<evidence type="ECO:0000256" key="1">
    <source>
        <dbReference type="ARBA" id="ARBA00022603"/>
    </source>
</evidence>
<dbReference type="PANTHER" id="PTHR46165:SF2">
    <property type="entry name" value="SET AND MYND DOMAIN-CONTAINING PROTEIN 4"/>
    <property type="match status" value="1"/>
</dbReference>
<keyword evidence="5" id="KW-0863">Zinc-finger</keyword>
<keyword evidence="2" id="KW-0808">Transferase</keyword>
<dbReference type="SMART" id="SM00028">
    <property type="entry name" value="TPR"/>
    <property type="match status" value="2"/>
</dbReference>
<dbReference type="SUPFAM" id="SSF48452">
    <property type="entry name" value="TPR-like"/>
    <property type="match status" value="1"/>
</dbReference>
<feature type="region of interest" description="Disordered" evidence="8">
    <location>
        <begin position="323"/>
        <end position="345"/>
    </location>
</feature>
<evidence type="ECO:0000256" key="5">
    <source>
        <dbReference type="ARBA" id="ARBA00022771"/>
    </source>
</evidence>
<proteinExistence type="predicted"/>
<protein>
    <recommendedName>
        <fullName evidence="9">MYND-type domain-containing protein</fullName>
    </recommendedName>
</protein>
<dbReference type="PROSITE" id="PS50005">
    <property type="entry name" value="TPR"/>
    <property type="match status" value="1"/>
</dbReference>
<dbReference type="InterPro" id="IPR011990">
    <property type="entry name" value="TPR-like_helical_dom_sf"/>
</dbReference>
<keyword evidence="7" id="KW-0802">TPR repeat</keyword>
<evidence type="ECO:0000313" key="11">
    <source>
        <dbReference type="Proteomes" id="UP001165090"/>
    </source>
</evidence>
<name>A0ABQ5RU48_9CHLO</name>
<evidence type="ECO:0000259" key="9">
    <source>
        <dbReference type="PROSITE" id="PS01360"/>
    </source>
</evidence>
<feature type="non-terminal residue" evidence="10">
    <location>
        <position position="498"/>
    </location>
</feature>
<evidence type="ECO:0000313" key="10">
    <source>
        <dbReference type="EMBL" id="GLI61141.1"/>
    </source>
</evidence>
<dbReference type="Proteomes" id="UP001165090">
    <property type="component" value="Unassembled WGS sequence"/>
</dbReference>
<evidence type="ECO:0000256" key="4">
    <source>
        <dbReference type="ARBA" id="ARBA00022723"/>
    </source>
</evidence>
<feature type="region of interest" description="Disordered" evidence="8">
    <location>
        <begin position="224"/>
        <end position="252"/>
    </location>
</feature>
<evidence type="ECO:0000256" key="3">
    <source>
        <dbReference type="ARBA" id="ARBA00022691"/>
    </source>
</evidence>
<evidence type="ECO:0000256" key="2">
    <source>
        <dbReference type="ARBA" id="ARBA00022679"/>
    </source>
</evidence>
<feature type="domain" description="MYND-type" evidence="9">
    <location>
        <begin position="407"/>
        <end position="450"/>
    </location>
</feature>
<dbReference type="InterPro" id="IPR019734">
    <property type="entry name" value="TPR_rpt"/>
</dbReference>
<dbReference type="InterPro" id="IPR052097">
    <property type="entry name" value="SET-MYND_domain_protein"/>
</dbReference>
<keyword evidence="6" id="KW-0862">Zinc</keyword>
<dbReference type="PROSITE" id="PS01360">
    <property type="entry name" value="ZF_MYND_1"/>
    <property type="match status" value="1"/>
</dbReference>
<comment type="caution">
    <text evidence="10">The sequence shown here is derived from an EMBL/GenBank/DDBJ whole genome shotgun (WGS) entry which is preliminary data.</text>
</comment>
<dbReference type="InterPro" id="IPR002893">
    <property type="entry name" value="Znf_MYND"/>
</dbReference>